<evidence type="ECO:0000256" key="3">
    <source>
        <dbReference type="ARBA" id="ARBA00011897"/>
    </source>
</evidence>
<feature type="domain" description="Peptidase S9 prolyl oligopeptidase catalytic" evidence="9">
    <location>
        <begin position="485"/>
        <end position="699"/>
    </location>
</feature>
<dbReference type="EC" id="3.4.21.26" evidence="3"/>
<dbReference type="HOGENOM" id="CLU_011290_1_1_10"/>
<dbReference type="InterPro" id="IPR002470">
    <property type="entry name" value="Peptidase_S9A"/>
</dbReference>
<keyword evidence="6" id="KW-0720">Serine protease</keyword>
<feature type="domain" description="Peptidase S9A N-terminal" evidence="10">
    <location>
        <begin position="26"/>
        <end position="427"/>
    </location>
</feature>
<evidence type="ECO:0000256" key="8">
    <source>
        <dbReference type="ARBA" id="ARBA00081187"/>
    </source>
</evidence>
<keyword evidence="4" id="KW-0645">Protease</keyword>
<evidence type="ECO:0000259" key="10">
    <source>
        <dbReference type="Pfam" id="PF02897"/>
    </source>
</evidence>
<dbReference type="FunFam" id="3.40.50.1820:FF:000005">
    <property type="entry name" value="Prolyl endopeptidase"/>
    <property type="match status" value="1"/>
</dbReference>
<evidence type="ECO:0000256" key="2">
    <source>
        <dbReference type="ARBA" id="ARBA00005228"/>
    </source>
</evidence>
<comment type="similarity">
    <text evidence="2">Belongs to the peptidase S9A family.</text>
</comment>
<dbReference type="InterPro" id="IPR001375">
    <property type="entry name" value="Peptidase_S9_cat"/>
</dbReference>
<evidence type="ECO:0000313" key="11">
    <source>
        <dbReference type="EMBL" id="ADQ78271.1"/>
    </source>
</evidence>
<accession>E4T081</accession>
<evidence type="ECO:0000256" key="7">
    <source>
        <dbReference type="ARBA" id="ARBA00060121"/>
    </source>
</evidence>
<dbReference type="EMBL" id="CP002345">
    <property type="protein sequence ID" value="ADQ78271.1"/>
    <property type="molecule type" value="Genomic_DNA"/>
</dbReference>
<dbReference type="GO" id="GO:0006508">
    <property type="term" value="P:proteolysis"/>
    <property type="evidence" value="ECO:0007669"/>
    <property type="project" value="UniProtKB-KW"/>
</dbReference>
<dbReference type="AlphaFoldDB" id="E4T081"/>
<evidence type="ECO:0000313" key="12">
    <source>
        <dbReference type="Proteomes" id="UP000008718"/>
    </source>
</evidence>
<dbReference type="InterPro" id="IPR023302">
    <property type="entry name" value="Pept_S9A_N"/>
</dbReference>
<dbReference type="KEGG" id="ppn:Palpr_0109"/>
<dbReference type="SUPFAM" id="SSF50993">
    <property type="entry name" value="Peptidase/esterase 'gauge' domain"/>
    <property type="match status" value="1"/>
</dbReference>
<dbReference type="FunFam" id="2.130.10.120:FF:000001">
    <property type="entry name" value="Prolyl endopeptidase"/>
    <property type="match status" value="1"/>
</dbReference>
<evidence type="ECO:0000256" key="6">
    <source>
        <dbReference type="ARBA" id="ARBA00022825"/>
    </source>
</evidence>
<gene>
    <name evidence="11" type="ordered locus">Palpr_0109</name>
</gene>
<comment type="catalytic activity">
    <reaction evidence="1">
        <text>Hydrolysis of Pro-|-Xaa &gt;&gt; Ala-|-Xaa in oligopeptides.</text>
        <dbReference type="EC" id="3.4.21.26"/>
    </reaction>
</comment>
<organism evidence="11 12">
    <name type="scientific">Paludibacter propionicigenes (strain DSM 17365 / JCM 13257 / WB4)</name>
    <dbReference type="NCBI Taxonomy" id="694427"/>
    <lineage>
        <taxon>Bacteria</taxon>
        <taxon>Pseudomonadati</taxon>
        <taxon>Bacteroidota</taxon>
        <taxon>Bacteroidia</taxon>
        <taxon>Bacteroidales</taxon>
        <taxon>Paludibacteraceae</taxon>
        <taxon>Paludibacter</taxon>
    </lineage>
</organism>
<dbReference type="Proteomes" id="UP000008718">
    <property type="component" value="Chromosome"/>
</dbReference>
<evidence type="ECO:0000256" key="4">
    <source>
        <dbReference type="ARBA" id="ARBA00022670"/>
    </source>
</evidence>
<evidence type="ECO:0000256" key="1">
    <source>
        <dbReference type="ARBA" id="ARBA00001070"/>
    </source>
</evidence>
<dbReference type="Pfam" id="PF02897">
    <property type="entry name" value="Peptidase_S9_N"/>
    <property type="match status" value="1"/>
</dbReference>
<evidence type="ECO:0000256" key="5">
    <source>
        <dbReference type="ARBA" id="ARBA00022801"/>
    </source>
</evidence>
<dbReference type="InterPro" id="IPR029058">
    <property type="entry name" value="AB_hydrolase_fold"/>
</dbReference>
<dbReference type="SUPFAM" id="SSF53474">
    <property type="entry name" value="alpha/beta-Hydrolases"/>
    <property type="match status" value="1"/>
</dbReference>
<dbReference type="PANTHER" id="PTHR42881">
    <property type="entry name" value="PROLYL ENDOPEPTIDASE"/>
    <property type="match status" value="1"/>
</dbReference>
<proteinExistence type="inferred from homology"/>
<dbReference type="InterPro" id="IPR051167">
    <property type="entry name" value="Prolyl_oligopep/macrocyclase"/>
</dbReference>
<keyword evidence="5 11" id="KW-0378">Hydrolase</keyword>
<name>E4T081_PALPW</name>
<dbReference type="STRING" id="694427.Palpr_0109"/>
<evidence type="ECO:0000259" key="9">
    <source>
        <dbReference type="Pfam" id="PF00326"/>
    </source>
</evidence>
<dbReference type="Gene3D" id="3.40.50.1820">
    <property type="entry name" value="alpha/beta hydrolase"/>
    <property type="match status" value="1"/>
</dbReference>
<dbReference type="RefSeq" id="WP_013443640.1">
    <property type="nucleotide sequence ID" value="NC_014734.1"/>
</dbReference>
<dbReference type="PANTHER" id="PTHR42881:SF2">
    <property type="entry name" value="PROLYL ENDOPEPTIDASE"/>
    <property type="match status" value="1"/>
</dbReference>
<dbReference type="GO" id="GO:0004252">
    <property type="term" value="F:serine-type endopeptidase activity"/>
    <property type="evidence" value="ECO:0007669"/>
    <property type="project" value="UniProtKB-EC"/>
</dbReference>
<dbReference type="GO" id="GO:0005829">
    <property type="term" value="C:cytosol"/>
    <property type="evidence" value="ECO:0007669"/>
    <property type="project" value="TreeGrafter"/>
</dbReference>
<keyword evidence="12" id="KW-1185">Reference proteome</keyword>
<dbReference type="PROSITE" id="PS00708">
    <property type="entry name" value="PRO_ENDOPEP_SER"/>
    <property type="match status" value="1"/>
</dbReference>
<dbReference type="OrthoDB" id="9801421at2"/>
<reference evidence="11 12" key="2">
    <citation type="journal article" date="2011" name="Stand. Genomic Sci.">
        <title>Complete genome sequence of Paludibacter propionicigenes type strain (WB4).</title>
        <authorList>
            <person name="Gronow S."/>
            <person name="Munk C."/>
            <person name="Lapidus A."/>
            <person name="Nolan M."/>
            <person name="Lucas S."/>
            <person name="Hammon N."/>
            <person name="Deshpande S."/>
            <person name="Cheng J.F."/>
            <person name="Tapia R."/>
            <person name="Han C."/>
            <person name="Goodwin L."/>
            <person name="Pitluck S."/>
            <person name="Liolios K."/>
            <person name="Ivanova N."/>
            <person name="Mavromatis K."/>
            <person name="Mikhailova N."/>
            <person name="Pati A."/>
            <person name="Chen A."/>
            <person name="Palaniappan K."/>
            <person name="Land M."/>
            <person name="Hauser L."/>
            <person name="Chang Y.J."/>
            <person name="Jeffries C.D."/>
            <person name="Brambilla E."/>
            <person name="Rohde M."/>
            <person name="Goker M."/>
            <person name="Detter J.C."/>
            <person name="Woyke T."/>
            <person name="Bristow J."/>
            <person name="Eisen J.A."/>
            <person name="Markowitz V."/>
            <person name="Hugenholtz P."/>
            <person name="Kyrpides N.C."/>
            <person name="Klenk H.P."/>
        </authorList>
    </citation>
    <scope>NUCLEOTIDE SEQUENCE [LARGE SCALE GENOMIC DNA]</scope>
    <source>
        <strain evidence="12">DSM 17365 / JCM 13257 / WB4</strain>
    </source>
</reference>
<dbReference type="Pfam" id="PF00326">
    <property type="entry name" value="Peptidase_S9"/>
    <property type="match status" value="1"/>
</dbReference>
<dbReference type="GO" id="GO:0070012">
    <property type="term" value="F:oligopeptidase activity"/>
    <property type="evidence" value="ECO:0007669"/>
    <property type="project" value="TreeGrafter"/>
</dbReference>
<comment type="function">
    <text evidence="7">Cleaves peptide bonds on the C-terminal side of prolyl residues within peptides that are up to approximately 30 amino acids long. Has an absolute requirement for an X-Pro bond in the trans configuration immediately preceding the Pro-Y scissible bond.</text>
</comment>
<dbReference type="Gene3D" id="2.130.10.120">
    <property type="entry name" value="Prolyl oligopeptidase, N-terminal domain"/>
    <property type="match status" value="1"/>
</dbReference>
<dbReference type="InterPro" id="IPR002471">
    <property type="entry name" value="Pept_S9_AS"/>
</dbReference>
<dbReference type="eggNOG" id="COG1505">
    <property type="taxonomic scope" value="Bacteria"/>
</dbReference>
<protein>
    <recommendedName>
        <fullName evidence="3">prolyl oligopeptidase</fullName>
        <ecNumber evidence="3">3.4.21.26</ecNumber>
    </recommendedName>
    <alternativeName>
        <fullName evidence="8">Proline-specific endopeptidase</fullName>
    </alternativeName>
</protein>
<sequence>MKHLISIFIGMSIITTCFSQSKIKYPPTAKGKVVDTYFGVKVAEPYRWLENDTSKATATWVKAQNKVTSKYLTQIPFRDNLKKRLTALTNYPKYGSPFKKNGVYFYFKNNGLQNQSVLYRQKTLKSEPELLLDPNTLSADGTVALANLAFSKDGKYLGYSIARSGSDWNEIFVMDIESKKLLSDHIKWSKSSEINWQGNGFYYSAFDAPEPGKEYSNKNEYEKVYFHTIGQDQKQDKLVYEDKQHPLRECYAGITDDEKFLFISITETTTGNSLLMKDLSKPESTFIPLVTGFDNDYSVIDHVNGKIYILTNWKAPKQRLMEIDPANPARENWKEIIPETANVLEKVSIIGGKILAEYMIDATNHAYGFDFSGKKLYEVQLPTLGSLSAFSGDKDDNEAFYTFTSYTFPATIYRFDAAKNTSELFQKSEVSFRPEDYVSEQVFYTSKDGTRVPMSITYKKGMKKDGKNPLMLYAYGGFNISLNPTFSVARIPFLENGGIYVVANLRGGGEYGEAWHLAGTKMKKQNVFDDFIAAAEYLIAKGYTSKKKLAIDGGSNGGLLIGACMTQRPDLYAVAIPEVGVLDMLRYHLFTIGWSWTSDYGNSGESKEMFEYLKGYSPLHNIRAGVKYPATLVMTGDHDDRVVPAHSFKFAATLQALNAGTKPTLIRIDSKAGHGAGKPVGKVIEAQTDMWSFVMYNLGMKPTF</sequence>
<dbReference type="PRINTS" id="PR00862">
    <property type="entry name" value="PROLIGOPTASE"/>
</dbReference>
<reference key="1">
    <citation type="submission" date="2010-11" db="EMBL/GenBank/DDBJ databases">
        <title>The complete genome of Paludibacter propionicigenes DSM 17365.</title>
        <authorList>
            <consortium name="US DOE Joint Genome Institute (JGI-PGF)"/>
            <person name="Lucas S."/>
            <person name="Copeland A."/>
            <person name="Lapidus A."/>
            <person name="Bruce D."/>
            <person name="Goodwin L."/>
            <person name="Pitluck S."/>
            <person name="Kyrpides N."/>
            <person name="Mavromatis K."/>
            <person name="Ivanova N."/>
            <person name="Munk A.C."/>
            <person name="Brettin T."/>
            <person name="Detter J.C."/>
            <person name="Han C."/>
            <person name="Tapia R."/>
            <person name="Land M."/>
            <person name="Hauser L."/>
            <person name="Markowitz V."/>
            <person name="Cheng J.-F."/>
            <person name="Hugenholtz P."/>
            <person name="Woyke T."/>
            <person name="Wu D."/>
            <person name="Gronow S."/>
            <person name="Wellnitz S."/>
            <person name="Brambilla E."/>
            <person name="Klenk H.-P."/>
            <person name="Eisen J.A."/>
        </authorList>
    </citation>
    <scope>NUCLEOTIDE SEQUENCE</scope>
    <source>
        <strain>WB4</strain>
    </source>
</reference>